<keyword evidence="4" id="KW-1185">Reference proteome</keyword>
<organism evidence="3 4">
    <name type="scientific">Penicillium steckii</name>
    <dbReference type="NCBI Taxonomy" id="303698"/>
    <lineage>
        <taxon>Eukaryota</taxon>
        <taxon>Fungi</taxon>
        <taxon>Dikarya</taxon>
        <taxon>Ascomycota</taxon>
        <taxon>Pezizomycotina</taxon>
        <taxon>Eurotiomycetes</taxon>
        <taxon>Eurotiomycetidae</taxon>
        <taxon>Eurotiales</taxon>
        <taxon>Aspergillaceae</taxon>
        <taxon>Penicillium</taxon>
    </lineage>
</organism>
<dbReference type="Pfam" id="PF11951">
    <property type="entry name" value="Fungal_trans_2"/>
    <property type="match status" value="1"/>
</dbReference>
<comment type="caution">
    <text evidence="3">The sequence shown here is derived from an EMBL/GenBank/DDBJ whole genome shotgun (WGS) entry which is preliminary data.</text>
</comment>
<dbReference type="GO" id="GO:0000976">
    <property type="term" value="F:transcription cis-regulatory region binding"/>
    <property type="evidence" value="ECO:0007669"/>
    <property type="project" value="TreeGrafter"/>
</dbReference>
<evidence type="ECO:0008006" key="5">
    <source>
        <dbReference type="Google" id="ProtNLM"/>
    </source>
</evidence>
<dbReference type="EMBL" id="MLKD01000009">
    <property type="protein sequence ID" value="OQE23000.1"/>
    <property type="molecule type" value="Genomic_DNA"/>
</dbReference>
<dbReference type="AlphaFoldDB" id="A0A1V6TAL5"/>
<dbReference type="GO" id="GO:0005634">
    <property type="term" value="C:nucleus"/>
    <property type="evidence" value="ECO:0007669"/>
    <property type="project" value="UniProtKB-SubCell"/>
</dbReference>
<dbReference type="STRING" id="303698.A0A1V6TAL5"/>
<sequence length="623" mass="70257">MRISKTQPICRLTARPRQKKLKSVTFTGSRKIKCDERQTDGCRVCQKSGLECAGYGVNLCWVTDKKQSKQGQRRRMMKFDRTTLPIIQDSEIDSILSAIDTISARWNTVVLGPFGIFQPQSASPGDTAATAVEAGSMLVCDSTARTDTDSGDCNLPSKAVVDDNLPDKLSYDKATIFNGSNESSINDIESNPSVCSPVDKQIAINPRASHPSPYHNLTTFMSRNEDVSFLLHHYEKHVADLLQPVFHHENPWRTTYFPFALRGCSDSFIIQNSHQPSGVFSSLFHSLLSAAAFHLRNLLGGSPKYHKIGLQHKAKALHALNSGLINPAGPEYYTVYLTAMLALVTIDTITGEDSDFPIHLNGCGRLLRSRLDRQILGGPTRQVKSICHFLSLLTRTTAYNTEPSISGTDDDFLESIHFDVDDRGIEYMYGITPTLGNLLKRTCQAAERLSIYQNEGIPIFLLKECTEIEYEIAIWNIESEKIYAMGSTEHTMREIVCCQARAFHSAMAIFYYRTIGTGSTVNMENHVQIIWENLKLAEDLKEEYLHGDKRSAPMSWPAFIAACEASDREPWVKWWERVQIYGLGNFTRQWRTIQEVWSLMDDYDEVGSWREALRRSGRLVLPI</sequence>
<dbReference type="GO" id="GO:0003700">
    <property type="term" value="F:DNA-binding transcription factor activity"/>
    <property type="evidence" value="ECO:0007669"/>
    <property type="project" value="TreeGrafter"/>
</dbReference>
<evidence type="ECO:0000313" key="4">
    <source>
        <dbReference type="Proteomes" id="UP000191285"/>
    </source>
</evidence>
<dbReference type="GO" id="GO:0045944">
    <property type="term" value="P:positive regulation of transcription by RNA polymerase II"/>
    <property type="evidence" value="ECO:0007669"/>
    <property type="project" value="TreeGrafter"/>
</dbReference>
<comment type="subcellular location">
    <subcellularLocation>
        <location evidence="1">Nucleus</location>
    </subcellularLocation>
</comment>
<name>A0A1V6TAL5_9EURO</name>
<proteinExistence type="predicted"/>
<keyword evidence="2" id="KW-0539">Nucleus</keyword>
<dbReference type="PANTHER" id="PTHR37534:SF38">
    <property type="entry name" value="ZN(2)-C6 FUNGAL-TYPE DOMAIN-CONTAINING PROTEIN"/>
    <property type="match status" value="1"/>
</dbReference>
<dbReference type="InterPro" id="IPR021858">
    <property type="entry name" value="Fun_TF"/>
</dbReference>
<evidence type="ECO:0000256" key="1">
    <source>
        <dbReference type="ARBA" id="ARBA00004123"/>
    </source>
</evidence>
<gene>
    <name evidence="3" type="ORF">PENSTE_c009G03152</name>
</gene>
<protein>
    <recommendedName>
        <fullName evidence="5">Zn(2)-C6 fungal-type domain-containing protein</fullName>
    </recommendedName>
</protein>
<dbReference type="Proteomes" id="UP000191285">
    <property type="component" value="Unassembled WGS sequence"/>
</dbReference>
<accession>A0A1V6TAL5</accession>
<evidence type="ECO:0000256" key="2">
    <source>
        <dbReference type="ARBA" id="ARBA00023242"/>
    </source>
</evidence>
<evidence type="ECO:0000313" key="3">
    <source>
        <dbReference type="EMBL" id="OQE23000.1"/>
    </source>
</evidence>
<reference evidence="4" key="1">
    <citation type="journal article" date="2017" name="Nat. Microbiol.">
        <title>Global analysis of biosynthetic gene clusters reveals vast potential of secondary metabolite production in Penicillium species.</title>
        <authorList>
            <person name="Nielsen J.C."/>
            <person name="Grijseels S."/>
            <person name="Prigent S."/>
            <person name="Ji B."/>
            <person name="Dainat J."/>
            <person name="Nielsen K.F."/>
            <person name="Frisvad J.C."/>
            <person name="Workman M."/>
            <person name="Nielsen J."/>
        </authorList>
    </citation>
    <scope>NUCLEOTIDE SEQUENCE [LARGE SCALE GENOMIC DNA]</scope>
    <source>
        <strain evidence="4">IBT 24891</strain>
    </source>
</reference>
<dbReference type="PANTHER" id="PTHR37534">
    <property type="entry name" value="TRANSCRIPTIONAL ACTIVATOR PROTEIN UGA3"/>
    <property type="match status" value="1"/>
</dbReference>
<dbReference type="OrthoDB" id="3477330at2759"/>